<sequence length="57" mass="6318">MLQLFVQSSFGVVTAAAIRLLPRPEALRVIRLAFEPDVLGDAVEALRRWGHQGLGEF</sequence>
<evidence type="ECO:0000313" key="1">
    <source>
        <dbReference type="EMBL" id="GGU44211.1"/>
    </source>
</evidence>
<protein>
    <submittedName>
        <fullName evidence="1">Uncharacterized protein</fullName>
    </submittedName>
</protein>
<evidence type="ECO:0000313" key="2">
    <source>
        <dbReference type="Proteomes" id="UP000649573"/>
    </source>
</evidence>
<dbReference type="RefSeq" id="WP_189255296.1">
    <property type="nucleotide sequence ID" value="NZ_BMRE01000016.1"/>
</dbReference>
<proteinExistence type="predicted"/>
<keyword evidence="2" id="KW-1185">Reference proteome</keyword>
<name>A0ABQ2UMF0_9PSEU</name>
<dbReference type="Proteomes" id="UP000649573">
    <property type="component" value="Unassembled WGS sequence"/>
</dbReference>
<accession>A0ABQ2UMF0</accession>
<dbReference type="EMBL" id="BMRE01000016">
    <property type="protein sequence ID" value="GGU44211.1"/>
    <property type="molecule type" value="Genomic_DNA"/>
</dbReference>
<reference evidence="2" key="1">
    <citation type="journal article" date="2019" name="Int. J. Syst. Evol. Microbiol.">
        <title>The Global Catalogue of Microorganisms (GCM) 10K type strain sequencing project: providing services to taxonomists for standard genome sequencing and annotation.</title>
        <authorList>
            <consortium name="The Broad Institute Genomics Platform"/>
            <consortium name="The Broad Institute Genome Sequencing Center for Infectious Disease"/>
            <person name="Wu L."/>
            <person name="Ma J."/>
        </authorList>
    </citation>
    <scope>NUCLEOTIDE SEQUENCE [LARGE SCALE GENOMIC DNA]</scope>
    <source>
        <strain evidence="2">JCM 3296</strain>
    </source>
</reference>
<comment type="caution">
    <text evidence="1">The sequence shown here is derived from an EMBL/GenBank/DDBJ whole genome shotgun (WGS) entry which is preliminary data.</text>
</comment>
<gene>
    <name evidence="1" type="ORF">GCM10010178_41010</name>
</gene>
<organism evidence="1 2">
    <name type="scientific">Lentzea flava</name>
    <dbReference type="NCBI Taxonomy" id="103732"/>
    <lineage>
        <taxon>Bacteria</taxon>
        <taxon>Bacillati</taxon>
        <taxon>Actinomycetota</taxon>
        <taxon>Actinomycetes</taxon>
        <taxon>Pseudonocardiales</taxon>
        <taxon>Pseudonocardiaceae</taxon>
        <taxon>Lentzea</taxon>
    </lineage>
</organism>